<dbReference type="HOGENOM" id="CLU_031133_0_0_1"/>
<proteinExistence type="predicted"/>
<reference evidence="2 3" key="1">
    <citation type="submission" date="2014-04" db="EMBL/GenBank/DDBJ databases">
        <authorList>
            <consortium name="DOE Joint Genome Institute"/>
            <person name="Kuo A."/>
            <person name="Kohler A."/>
            <person name="Jargeat P."/>
            <person name="Nagy L.G."/>
            <person name="Floudas D."/>
            <person name="Copeland A."/>
            <person name="Barry K.W."/>
            <person name="Cichocki N."/>
            <person name="Veneault-Fourrey C."/>
            <person name="LaButti K."/>
            <person name="Lindquist E.A."/>
            <person name="Lipzen A."/>
            <person name="Lundell T."/>
            <person name="Morin E."/>
            <person name="Murat C."/>
            <person name="Sun H."/>
            <person name="Tunlid A."/>
            <person name="Henrissat B."/>
            <person name="Grigoriev I.V."/>
            <person name="Hibbett D.S."/>
            <person name="Martin F."/>
            <person name="Nordberg H.P."/>
            <person name="Cantor M.N."/>
            <person name="Hua S.X."/>
        </authorList>
    </citation>
    <scope>NUCLEOTIDE SEQUENCE [LARGE SCALE GENOMIC DNA]</scope>
    <source>
        <strain evidence="2 3">Ve08.2h10</strain>
    </source>
</reference>
<keyword evidence="3" id="KW-1185">Reference proteome</keyword>
<dbReference type="Proteomes" id="UP000054538">
    <property type="component" value="Unassembled WGS sequence"/>
</dbReference>
<reference evidence="3" key="2">
    <citation type="submission" date="2015-01" db="EMBL/GenBank/DDBJ databases">
        <title>Evolutionary Origins and Diversification of the Mycorrhizal Mutualists.</title>
        <authorList>
            <consortium name="DOE Joint Genome Institute"/>
            <consortium name="Mycorrhizal Genomics Consortium"/>
            <person name="Kohler A."/>
            <person name="Kuo A."/>
            <person name="Nagy L.G."/>
            <person name="Floudas D."/>
            <person name="Copeland A."/>
            <person name="Barry K.W."/>
            <person name="Cichocki N."/>
            <person name="Veneault-Fourrey C."/>
            <person name="LaButti K."/>
            <person name="Lindquist E.A."/>
            <person name="Lipzen A."/>
            <person name="Lundell T."/>
            <person name="Morin E."/>
            <person name="Murat C."/>
            <person name="Riley R."/>
            <person name="Ohm R."/>
            <person name="Sun H."/>
            <person name="Tunlid A."/>
            <person name="Henrissat B."/>
            <person name="Grigoriev I.V."/>
            <person name="Hibbett D.S."/>
            <person name="Martin F."/>
        </authorList>
    </citation>
    <scope>NUCLEOTIDE SEQUENCE [LARGE SCALE GENOMIC DNA]</scope>
    <source>
        <strain evidence="3">Ve08.2h10</strain>
    </source>
</reference>
<name>A0A0D0DIW3_9AGAM</name>
<accession>A0A0D0DIW3</accession>
<evidence type="ECO:0000313" key="2">
    <source>
        <dbReference type="EMBL" id="KIK78060.1"/>
    </source>
</evidence>
<evidence type="ECO:0000256" key="1">
    <source>
        <dbReference type="SAM" id="MobiDB-lite"/>
    </source>
</evidence>
<dbReference type="AlphaFoldDB" id="A0A0D0DIW3"/>
<feature type="region of interest" description="Disordered" evidence="1">
    <location>
        <begin position="1"/>
        <end position="20"/>
    </location>
</feature>
<protein>
    <submittedName>
        <fullName evidence="2">Uncharacterized protein</fullName>
    </submittedName>
</protein>
<dbReference type="OrthoDB" id="2800503at2759"/>
<dbReference type="EMBL" id="KN826724">
    <property type="protein sequence ID" value="KIK78060.1"/>
    <property type="molecule type" value="Genomic_DNA"/>
</dbReference>
<evidence type="ECO:0000313" key="3">
    <source>
        <dbReference type="Proteomes" id="UP000054538"/>
    </source>
</evidence>
<sequence length="423" mass="46598">MLSTKNGAPTTRALTQNTPLHVTPKNDIINQKSEVTNHTNGANFLERQLLCITGKDFTTDSITTILLHITQIPKLPLTAKEAIRTVAFILDHASSSKIADDIQNKLQASLVDSVSKHVTSALSPHIAQLLRTTEDFKNKLATIEKLRKDIEVKEVITQGILGASLECMEEAADGVLNNLEDVKNIIDTLTPSLESTQTKVNALHHLLLSTSSPSPFASQTLRAPPVQHFPPAHSYTCSAICSHQVLFNPSPGQSLYTAESSPTIVTDKLKAAVETLRREDSPPIDIKRVLRLNNGGLLIELDNEEAATWLKSKPIHNKLTDTLGIQVIIRDQTYQILLPFLPITTRINAPSTLCNIETENGLACGTITQAKWVKPPEKRAADQRVAHAILMLSNPMSANMLIRDGLYHRQDKLYPKKNKKEAI</sequence>
<organism evidence="2 3">
    <name type="scientific">Paxillus rubicundulus Ve08.2h10</name>
    <dbReference type="NCBI Taxonomy" id="930991"/>
    <lineage>
        <taxon>Eukaryota</taxon>
        <taxon>Fungi</taxon>
        <taxon>Dikarya</taxon>
        <taxon>Basidiomycota</taxon>
        <taxon>Agaricomycotina</taxon>
        <taxon>Agaricomycetes</taxon>
        <taxon>Agaricomycetidae</taxon>
        <taxon>Boletales</taxon>
        <taxon>Paxilineae</taxon>
        <taxon>Paxillaceae</taxon>
        <taxon>Paxillus</taxon>
    </lineage>
</organism>
<gene>
    <name evidence="2" type="ORF">PAXRUDRAFT_17089</name>
</gene>
<dbReference type="InParanoid" id="A0A0D0DIW3"/>